<evidence type="ECO:0000313" key="3">
    <source>
        <dbReference type="EMBL" id="EFJ28545.1"/>
    </source>
</evidence>
<dbReference type="eggNOG" id="KOG4197">
    <property type="taxonomic scope" value="Eukaryota"/>
</dbReference>
<dbReference type="NCBIfam" id="TIGR00756">
    <property type="entry name" value="PPR"/>
    <property type="match status" value="6"/>
</dbReference>
<dbReference type="Proteomes" id="UP000001514">
    <property type="component" value="Unassembled WGS sequence"/>
</dbReference>
<gene>
    <name evidence="3" type="ORF">SELMODRAFT_93286</name>
</gene>
<feature type="repeat" description="PPR" evidence="2">
    <location>
        <begin position="330"/>
        <end position="365"/>
    </location>
</feature>
<feature type="repeat" description="PPR" evidence="2">
    <location>
        <begin position="125"/>
        <end position="159"/>
    </location>
</feature>
<feature type="repeat" description="PPR" evidence="2">
    <location>
        <begin position="23"/>
        <end position="57"/>
    </location>
</feature>
<evidence type="ECO:0008006" key="5">
    <source>
        <dbReference type="Google" id="ProtNLM"/>
    </source>
</evidence>
<dbReference type="FunFam" id="1.25.40.10:FF:000242">
    <property type="entry name" value="Pentatricopeptide repeat-containing protein"/>
    <property type="match status" value="1"/>
</dbReference>
<proteinExistence type="predicted"/>
<dbReference type="Gramene" id="EFJ28545">
    <property type="protein sequence ID" value="EFJ28545"/>
    <property type="gene ID" value="SELMODRAFT_93286"/>
</dbReference>
<dbReference type="GO" id="GO:0003723">
    <property type="term" value="F:RNA binding"/>
    <property type="evidence" value="ECO:0007669"/>
    <property type="project" value="InterPro"/>
</dbReference>
<dbReference type="InterPro" id="IPR011990">
    <property type="entry name" value="TPR-like_helical_dom_sf"/>
</dbReference>
<dbReference type="Pfam" id="PF01535">
    <property type="entry name" value="PPR"/>
    <property type="match status" value="4"/>
</dbReference>
<protein>
    <recommendedName>
        <fullName evidence="5">Pentacotripeptide-repeat region of PRORP domain-containing protein</fullName>
    </recommendedName>
</protein>
<feature type="repeat" description="PPR" evidence="2">
    <location>
        <begin position="192"/>
        <end position="226"/>
    </location>
</feature>
<dbReference type="Pfam" id="PF13041">
    <property type="entry name" value="PPR_2"/>
    <property type="match status" value="3"/>
</dbReference>
<dbReference type="GO" id="GO:0009451">
    <property type="term" value="P:RNA modification"/>
    <property type="evidence" value="ECO:0000318"/>
    <property type="project" value="GO_Central"/>
</dbReference>
<dbReference type="FunFam" id="1.25.40.10:FF:000285">
    <property type="entry name" value="Pentatricopeptide repeat-containing protein, chloroplastic"/>
    <property type="match status" value="1"/>
</dbReference>
<accession>D8RHK2</accession>
<dbReference type="PROSITE" id="PS51375">
    <property type="entry name" value="PPR"/>
    <property type="match status" value="5"/>
</dbReference>
<evidence type="ECO:0000256" key="2">
    <source>
        <dbReference type="PROSITE-ProRule" id="PRU00708"/>
    </source>
</evidence>
<evidence type="ECO:0000256" key="1">
    <source>
        <dbReference type="ARBA" id="ARBA00022737"/>
    </source>
</evidence>
<dbReference type="AlphaFoldDB" id="D8RHK2"/>
<evidence type="ECO:0000313" key="4">
    <source>
        <dbReference type="Proteomes" id="UP000001514"/>
    </source>
</evidence>
<dbReference type="PANTHER" id="PTHR24015">
    <property type="entry name" value="OS07G0578800 PROTEIN-RELATED"/>
    <property type="match status" value="1"/>
</dbReference>
<dbReference type="Gene3D" id="1.25.40.10">
    <property type="entry name" value="Tetratricopeptide repeat domain"/>
    <property type="match status" value="5"/>
</dbReference>
<reference evidence="3 4" key="1">
    <citation type="journal article" date="2011" name="Science">
        <title>The Selaginella genome identifies genetic changes associated with the evolution of vascular plants.</title>
        <authorList>
            <person name="Banks J.A."/>
            <person name="Nishiyama T."/>
            <person name="Hasebe M."/>
            <person name="Bowman J.L."/>
            <person name="Gribskov M."/>
            <person name="dePamphilis C."/>
            <person name="Albert V.A."/>
            <person name="Aono N."/>
            <person name="Aoyama T."/>
            <person name="Ambrose B.A."/>
            <person name="Ashton N.W."/>
            <person name="Axtell M.J."/>
            <person name="Barker E."/>
            <person name="Barker M.S."/>
            <person name="Bennetzen J.L."/>
            <person name="Bonawitz N.D."/>
            <person name="Chapple C."/>
            <person name="Cheng C."/>
            <person name="Correa L.G."/>
            <person name="Dacre M."/>
            <person name="DeBarry J."/>
            <person name="Dreyer I."/>
            <person name="Elias M."/>
            <person name="Engstrom E.M."/>
            <person name="Estelle M."/>
            <person name="Feng L."/>
            <person name="Finet C."/>
            <person name="Floyd S.K."/>
            <person name="Frommer W.B."/>
            <person name="Fujita T."/>
            <person name="Gramzow L."/>
            <person name="Gutensohn M."/>
            <person name="Harholt J."/>
            <person name="Hattori M."/>
            <person name="Heyl A."/>
            <person name="Hirai T."/>
            <person name="Hiwatashi Y."/>
            <person name="Ishikawa M."/>
            <person name="Iwata M."/>
            <person name="Karol K.G."/>
            <person name="Koehler B."/>
            <person name="Kolukisaoglu U."/>
            <person name="Kubo M."/>
            <person name="Kurata T."/>
            <person name="Lalonde S."/>
            <person name="Li K."/>
            <person name="Li Y."/>
            <person name="Litt A."/>
            <person name="Lyons E."/>
            <person name="Manning G."/>
            <person name="Maruyama T."/>
            <person name="Michael T.P."/>
            <person name="Mikami K."/>
            <person name="Miyazaki S."/>
            <person name="Morinaga S."/>
            <person name="Murata T."/>
            <person name="Mueller-Roeber B."/>
            <person name="Nelson D.R."/>
            <person name="Obara M."/>
            <person name="Oguri Y."/>
            <person name="Olmstead R.G."/>
            <person name="Onodera N."/>
            <person name="Petersen B.L."/>
            <person name="Pils B."/>
            <person name="Prigge M."/>
            <person name="Rensing S.A."/>
            <person name="Riano-Pachon D.M."/>
            <person name="Roberts A.W."/>
            <person name="Sato Y."/>
            <person name="Scheller H.V."/>
            <person name="Schulz B."/>
            <person name="Schulz C."/>
            <person name="Shakirov E.V."/>
            <person name="Shibagaki N."/>
            <person name="Shinohara N."/>
            <person name="Shippen D.E."/>
            <person name="Soerensen I."/>
            <person name="Sotooka R."/>
            <person name="Sugimoto N."/>
            <person name="Sugita M."/>
            <person name="Sumikawa N."/>
            <person name="Tanurdzic M."/>
            <person name="Theissen G."/>
            <person name="Ulvskov P."/>
            <person name="Wakazuki S."/>
            <person name="Weng J.K."/>
            <person name="Willats W.W."/>
            <person name="Wipf D."/>
            <person name="Wolf P.G."/>
            <person name="Yang L."/>
            <person name="Zimmer A.D."/>
            <person name="Zhu Q."/>
            <person name="Mitros T."/>
            <person name="Hellsten U."/>
            <person name="Loque D."/>
            <person name="Otillar R."/>
            <person name="Salamov A."/>
            <person name="Schmutz J."/>
            <person name="Shapiro H."/>
            <person name="Lindquist E."/>
            <person name="Lucas S."/>
            <person name="Rokhsar D."/>
            <person name="Grigoriev I.V."/>
        </authorList>
    </citation>
    <scope>NUCLEOTIDE SEQUENCE [LARGE SCALE GENOMIC DNA]</scope>
</reference>
<feature type="repeat" description="PPR" evidence="2">
    <location>
        <begin position="433"/>
        <end position="467"/>
    </location>
</feature>
<name>D8RHK2_SELML</name>
<dbReference type="InterPro" id="IPR002885">
    <property type="entry name" value="PPR_rpt"/>
</dbReference>
<dbReference type="PANTHER" id="PTHR24015:SF548">
    <property type="entry name" value="OS08G0340900 PROTEIN"/>
    <property type="match status" value="1"/>
</dbReference>
<keyword evidence="4" id="KW-1185">Reference proteome</keyword>
<organism evidence="4">
    <name type="scientific">Selaginella moellendorffii</name>
    <name type="common">Spikemoss</name>
    <dbReference type="NCBI Taxonomy" id="88036"/>
    <lineage>
        <taxon>Eukaryota</taxon>
        <taxon>Viridiplantae</taxon>
        <taxon>Streptophyta</taxon>
        <taxon>Embryophyta</taxon>
        <taxon>Tracheophyta</taxon>
        <taxon>Lycopodiopsida</taxon>
        <taxon>Selaginellales</taxon>
        <taxon>Selaginellaceae</taxon>
        <taxon>Selaginella</taxon>
    </lineage>
</organism>
<dbReference type="InParanoid" id="D8RHK2"/>
<sequence length="581" mass="63630">MYGKCRSVVEARQVFDALGWRKNVFSWSIIISAYAQNGHFREALQLFQAMDLEGMQPNSFTLSSVVAACSGLEDPLQARAIHSRIVGAGFGSDEFVATAMVAMFSRCDGCWIDAKAVFDGMASRSIVSWNAVISGAIRGGEKDQALQLLWRMDNEGTKPDQFTLTTILSACSSVRECREFHARIQASGFQAMLAVQNALMDCYGKCGSLRDAKMVFDEMVERDVISWTCLIASYVHNDESREAIAIYELMEESARRSLSSLQPNADGVTFAAALGVCTNHVDRGKSLHSFARDAGLDRENAVGAALIAMYSRSGRLDEAWTAFEKIREKSVVAWSSLMTGYAQQGKNWRALQLYEEMILESEVLPDKFTFSTILGVCAELGAAEEGRRVHSQMLACLGFERDAVLGTSLIDMFAKCGNIDAAKLVFDGMLERNVQTWTTLVAGLARHGRGEQAVWWLRRMSMEGFCADQATVTTILHGCNHGGLIDAGRCCFRLAGGEYGIQASCEHYDCVVDLLGRAGRLKDAESLAAAMDDQAPWRILLGACRIHADLAVAKRAAPRVVEESHSHAMLLSNIYSDGGAK</sequence>
<dbReference type="KEGG" id="smo:SELMODRAFT_93286"/>
<dbReference type="SUPFAM" id="SSF48452">
    <property type="entry name" value="TPR-like"/>
    <property type="match status" value="1"/>
</dbReference>
<dbReference type="EMBL" id="GL377579">
    <property type="protein sequence ID" value="EFJ28545.1"/>
    <property type="molecule type" value="Genomic_DNA"/>
</dbReference>
<dbReference type="STRING" id="88036.D8RHK2"/>
<dbReference type="HOGENOM" id="CLU_002706_0_1_1"/>
<dbReference type="InterPro" id="IPR046960">
    <property type="entry name" value="PPR_At4g14850-like_plant"/>
</dbReference>
<keyword evidence="1" id="KW-0677">Repeat</keyword>